<dbReference type="CDD" id="cd10839">
    <property type="entry name" value="cpPDZ1_DegP-like"/>
    <property type="match status" value="1"/>
</dbReference>
<reference evidence="14 15" key="1">
    <citation type="submission" date="2015-11" db="EMBL/GenBank/DDBJ databases">
        <title>Draft Genome Sequence of the Strain BR 10303 (Bradyrhizobium sp.) isolated from nodules of Centrolobium paraense.</title>
        <authorList>
            <person name="Zelli J.E."/>
            <person name="Simoes-Araujo J.L."/>
            <person name="Barauna A.C."/>
            <person name="Silva K."/>
        </authorList>
    </citation>
    <scope>NUCLEOTIDE SEQUENCE [LARGE SCALE GENOMIC DNA]</scope>
    <source>
        <strain evidence="14 15">BR 10303</strain>
    </source>
</reference>
<evidence type="ECO:0000256" key="12">
    <source>
        <dbReference type="SAM" id="MobiDB-lite"/>
    </source>
</evidence>
<dbReference type="SUPFAM" id="SSF50494">
    <property type="entry name" value="Trypsin-like serine proteases"/>
    <property type="match status" value="1"/>
</dbReference>
<comment type="similarity">
    <text evidence="3">Belongs to the peptidase S1C family.</text>
</comment>
<keyword evidence="15" id="KW-1185">Reference proteome</keyword>
<evidence type="ECO:0000256" key="7">
    <source>
        <dbReference type="ARBA" id="ARBA00022764"/>
    </source>
</evidence>
<dbReference type="EMBL" id="LNCU01000041">
    <property type="protein sequence ID" value="KWV57616.1"/>
    <property type="molecule type" value="Genomic_DNA"/>
</dbReference>
<evidence type="ECO:0000313" key="15">
    <source>
        <dbReference type="Proteomes" id="UP000057737"/>
    </source>
</evidence>
<dbReference type="GO" id="GO:0006508">
    <property type="term" value="P:proteolysis"/>
    <property type="evidence" value="ECO:0007669"/>
    <property type="project" value="UniProtKB-KW"/>
</dbReference>
<dbReference type="Pfam" id="PF13365">
    <property type="entry name" value="Trypsin_2"/>
    <property type="match status" value="1"/>
</dbReference>
<keyword evidence="7" id="KW-0574">Periplasm</keyword>
<dbReference type="Proteomes" id="UP000057737">
    <property type="component" value="Unassembled WGS sequence"/>
</dbReference>
<evidence type="ECO:0000256" key="3">
    <source>
        <dbReference type="ARBA" id="ARBA00010541"/>
    </source>
</evidence>
<organism evidence="14 15">
    <name type="scientific">Bradyrhizobium macuxiense</name>
    <dbReference type="NCBI Taxonomy" id="1755647"/>
    <lineage>
        <taxon>Bacteria</taxon>
        <taxon>Pseudomonadati</taxon>
        <taxon>Pseudomonadota</taxon>
        <taxon>Alphaproteobacteria</taxon>
        <taxon>Hyphomicrobiales</taxon>
        <taxon>Nitrobacteraceae</taxon>
        <taxon>Bradyrhizobium</taxon>
    </lineage>
</organism>
<feature type="domain" description="PDZ" evidence="13">
    <location>
        <begin position="262"/>
        <end position="358"/>
    </location>
</feature>
<dbReference type="EC" id="3.4.21.107" evidence="4"/>
<evidence type="ECO:0000313" key="14">
    <source>
        <dbReference type="EMBL" id="KWV57616.1"/>
    </source>
</evidence>
<keyword evidence="6" id="KW-0645">Protease</keyword>
<dbReference type="PRINTS" id="PR00834">
    <property type="entry name" value="PROTEASES2C"/>
</dbReference>
<dbReference type="GO" id="GO:0004252">
    <property type="term" value="F:serine-type endopeptidase activity"/>
    <property type="evidence" value="ECO:0007669"/>
    <property type="project" value="InterPro"/>
</dbReference>
<name>A0A109JYX9_9BRAD</name>
<keyword evidence="9" id="KW-0720">Serine protease</keyword>
<dbReference type="PANTHER" id="PTHR22939">
    <property type="entry name" value="SERINE PROTEASE FAMILY S1C HTRA-RELATED"/>
    <property type="match status" value="1"/>
</dbReference>
<comment type="catalytic activity">
    <reaction evidence="1">
        <text>Acts on substrates that are at least partially unfolded. The cleavage site P1 residue is normally between a pair of hydrophobic residues, such as Val-|-Val.</text>
        <dbReference type="EC" id="3.4.21.107"/>
    </reaction>
</comment>
<gene>
    <name evidence="14" type="ORF">AS156_38545</name>
</gene>
<feature type="region of interest" description="Disordered" evidence="12">
    <location>
        <begin position="42"/>
        <end position="100"/>
    </location>
</feature>
<dbReference type="SMART" id="SM00228">
    <property type="entry name" value="PDZ"/>
    <property type="match status" value="1"/>
</dbReference>
<dbReference type="Gene3D" id="2.30.42.10">
    <property type="match status" value="1"/>
</dbReference>
<evidence type="ECO:0000256" key="1">
    <source>
        <dbReference type="ARBA" id="ARBA00001772"/>
    </source>
</evidence>
<dbReference type="PROSITE" id="PS50106">
    <property type="entry name" value="PDZ"/>
    <property type="match status" value="1"/>
</dbReference>
<evidence type="ECO:0000256" key="8">
    <source>
        <dbReference type="ARBA" id="ARBA00022801"/>
    </source>
</evidence>
<accession>A0A109JYX9</accession>
<proteinExistence type="inferred from homology"/>
<evidence type="ECO:0000256" key="2">
    <source>
        <dbReference type="ARBA" id="ARBA00004418"/>
    </source>
</evidence>
<evidence type="ECO:0000256" key="5">
    <source>
        <dbReference type="ARBA" id="ARBA00013958"/>
    </source>
</evidence>
<dbReference type="AlphaFoldDB" id="A0A109JYX9"/>
<evidence type="ECO:0000256" key="4">
    <source>
        <dbReference type="ARBA" id="ARBA00013035"/>
    </source>
</evidence>
<dbReference type="InterPro" id="IPR001940">
    <property type="entry name" value="Peptidase_S1C"/>
</dbReference>
<dbReference type="PANTHER" id="PTHR22939:SF130">
    <property type="entry name" value="PERIPLASMIC SERINE ENDOPROTEASE DEGP-LIKE-RELATED"/>
    <property type="match status" value="1"/>
</dbReference>
<dbReference type="InterPro" id="IPR009003">
    <property type="entry name" value="Peptidase_S1_PA"/>
</dbReference>
<dbReference type="InterPro" id="IPR036034">
    <property type="entry name" value="PDZ_sf"/>
</dbReference>
<dbReference type="InterPro" id="IPR001478">
    <property type="entry name" value="PDZ"/>
</dbReference>
<evidence type="ECO:0000259" key="13">
    <source>
        <dbReference type="PROSITE" id="PS50106"/>
    </source>
</evidence>
<comment type="subcellular location">
    <subcellularLocation>
        <location evidence="2">Periplasm</location>
    </subcellularLocation>
</comment>
<dbReference type="Gene3D" id="2.40.10.120">
    <property type="match status" value="1"/>
</dbReference>
<dbReference type="SUPFAM" id="SSF50156">
    <property type="entry name" value="PDZ domain-like"/>
    <property type="match status" value="1"/>
</dbReference>
<dbReference type="Pfam" id="PF13180">
    <property type="entry name" value="PDZ_2"/>
    <property type="match status" value="1"/>
</dbReference>
<evidence type="ECO:0000256" key="10">
    <source>
        <dbReference type="ARBA" id="ARBA00023016"/>
    </source>
</evidence>
<protein>
    <recommendedName>
        <fullName evidence="5">Probable periplasmic serine endoprotease DegP-like</fullName>
        <ecNumber evidence="4">3.4.21.107</ecNumber>
    </recommendedName>
    <alternativeName>
        <fullName evidence="11">Protease Do</fullName>
    </alternativeName>
</protein>
<evidence type="ECO:0000256" key="9">
    <source>
        <dbReference type="ARBA" id="ARBA00022825"/>
    </source>
</evidence>
<comment type="caution">
    <text evidence="14">The sequence shown here is derived from an EMBL/GenBank/DDBJ whole genome shotgun (WGS) entry which is preliminary data.</text>
</comment>
<sequence>MASTHAEGPPHLVPSMTPLLHAVADERRPGNFADIAEKVEPAVISVSSKVAPQRRESTLDRPFGPGAPDQSAPNEEIPKGPDQGDQGQDHEASKAGQMTTSGSGFFISADGYAVTNSKVVEGGGTARIRTNDGKIYTAKVVGRDALSDLALIKVDDRTDFSYVTFAEQPPRVGDWVLAVGNRFGLGGTVTAGIVSARERNIEVTGAPDDLLQISAPINKGDSGGPSFDTGGNVVGVNSMILAAPSGDSVGVAFAVPADTARKVIRQLRDKGSVTRGWIGVSMQSVTPDIAEGLGQSNLRGAIVASVQGNGPAAKAGLANGDVIIAVGGDQIKGAHDLTAKIQDMKPGSSAQLGVLRNGNQRSVSVTVGELPDGQGNARGR</sequence>
<dbReference type="GO" id="GO:0042597">
    <property type="term" value="C:periplasmic space"/>
    <property type="evidence" value="ECO:0007669"/>
    <property type="project" value="UniProtKB-SubCell"/>
</dbReference>
<keyword evidence="8" id="KW-0378">Hydrolase</keyword>
<evidence type="ECO:0000256" key="6">
    <source>
        <dbReference type="ARBA" id="ARBA00022670"/>
    </source>
</evidence>
<evidence type="ECO:0000256" key="11">
    <source>
        <dbReference type="ARBA" id="ARBA00032850"/>
    </source>
</evidence>
<keyword evidence="10" id="KW-0346">Stress response</keyword>